<gene>
    <name evidence="2" type="ORF">FH972_005491</name>
</gene>
<reference evidence="2 3" key="1">
    <citation type="submission" date="2019-06" db="EMBL/GenBank/DDBJ databases">
        <title>A chromosomal-level reference genome of Carpinus fangiana (Coryloideae, Betulaceae).</title>
        <authorList>
            <person name="Yang X."/>
            <person name="Wang Z."/>
            <person name="Zhang L."/>
            <person name="Hao G."/>
            <person name="Liu J."/>
            <person name="Yang Y."/>
        </authorList>
    </citation>
    <scope>NUCLEOTIDE SEQUENCE [LARGE SCALE GENOMIC DNA]</scope>
    <source>
        <strain evidence="2">Cfa_2016G</strain>
        <tissue evidence="2">Leaf</tissue>
    </source>
</reference>
<dbReference type="EMBL" id="CM017322">
    <property type="protein sequence ID" value="KAE8009033.1"/>
    <property type="molecule type" value="Genomic_DNA"/>
</dbReference>
<feature type="region of interest" description="Disordered" evidence="1">
    <location>
        <begin position="1"/>
        <end position="24"/>
    </location>
</feature>
<protein>
    <submittedName>
        <fullName evidence="2">Uncharacterized protein</fullName>
    </submittedName>
</protein>
<feature type="compositionally biased region" description="Polar residues" evidence="1">
    <location>
        <begin position="55"/>
        <end position="80"/>
    </location>
</feature>
<evidence type="ECO:0000313" key="3">
    <source>
        <dbReference type="Proteomes" id="UP000327013"/>
    </source>
</evidence>
<dbReference type="Proteomes" id="UP000327013">
    <property type="component" value="Chromosome 2"/>
</dbReference>
<proteinExistence type="predicted"/>
<sequence>MTTENATKNALMGAKSQSRRQLKMHRWKLRSQRRLIDKIVNYMLVTSSSSDPLAISATDTQGNKAQNGSIKSPCTLSSHQPPKECNLLVMEKSHYSSCPDNKGKG</sequence>
<evidence type="ECO:0000256" key="1">
    <source>
        <dbReference type="SAM" id="MobiDB-lite"/>
    </source>
</evidence>
<keyword evidence="3" id="KW-1185">Reference proteome</keyword>
<dbReference type="AlphaFoldDB" id="A0A5N6QSB3"/>
<name>A0A5N6QSB3_9ROSI</name>
<evidence type="ECO:0000313" key="2">
    <source>
        <dbReference type="EMBL" id="KAE8009033.1"/>
    </source>
</evidence>
<feature type="region of interest" description="Disordered" evidence="1">
    <location>
        <begin position="55"/>
        <end position="81"/>
    </location>
</feature>
<organism evidence="2 3">
    <name type="scientific">Carpinus fangiana</name>
    <dbReference type="NCBI Taxonomy" id="176857"/>
    <lineage>
        <taxon>Eukaryota</taxon>
        <taxon>Viridiplantae</taxon>
        <taxon>Streptophyta</taxon>
        <taxon>Embryophyta</taxon>
        <taxon>Tracheophyta</taxon>
        <taxon>Spermatophyta</taxon>
        <taxon>Magnoliopsida</taxon>
        <taxon>eudicotyledons</taxon>
        <taxon>Gunneridae</taxon>
        <taxon>Pentapetalae</taxon>
        <taxon>rosids</taxon>
        <taxon>fabids</taxon>
        <taxon>Fagales</taxon>
        <taxon>Betulaceae</taxon>
        <taxon>Carpinus</taxon>
    </lineage>
</organism>
<accession>A0A5N6QSB3</accession>